<dbReference type="PROSITE" id="PS50112">
    <property type="entry name" value="PAS"/>
    <property type="match status" value="2"/>
</dbReference>
<dbReference type="EMBL" id="OZ037954">
    <property type="protein sequence ID" value="CAL1699839.1"/>
    <property type="molecule type" value="Genomic_DNA"/>
</dbReference>
<evidence type="ECO:0000256" key="4">
    <source>
        <dbReference type="SAM" id="MobiDB-lite"/>
    </source>
</evidence>
<reference evidence="7" key="1">
    <citation type="submission" date="2024-04" db="EMBL/GenBank/DDBJ databases">
        <authorList>
            <person name="Shaw F."/>
            <person name="Minotto A."/>
        </authorList>
    </citation>
    <scope>NUCLEOTIDE SEQUENCE [LARGE SCALE GENOMIC DNA]</scope>
</reference>
<dbReference type="Gene3D" id="3.30.450.20">
    <property type="entry name" value="PAS domain"/>
    <property type="match status" value="2"/>
</dbReference>
<dbReference type="SMART" id="SM00091">
    <property type="entry name" value="PAS"/>
    <property type="match status" value="3"/>
</dbReference>
<dbReference type="InterPro" id="IPR035965">
    <property type="entry name" value="PAS-like_dom_sf"/>
</dbReference>
<evidence type="ECO:0000313" key="7">
    <source>
        <dbReference type="Proteomes" id="UP001497453"/>
    </source>
</evidence>
<feature type="region of interest" description="Disordered" evidence="4">
    <location>
        <begin position="844"/>
        <end position="1002"/>
    </location>
</feature>
<dbReference type="SUPFAM" id="SSF55785">
    <property type="entry name" value="PYP-like sensor domain (PAS domain)"/>
    <property type="match status" value="2"/>
</dbReference>
<dbReference type="InterPro" id="IPR000014">
    <property type="entry name" value="PAS"/>
</dbReference>
<feature type="compositionally biased region" description="Basic and acidic residues" evidence="4">
    <location>
        <begin position="816"/>
        <end position="827"/>
    </location>
</feature>
<feature type="compositionally biased region" description="Polar residues" evidence="4">
    <location>
        <begin position="16"/>
        <end position="29"/>
    </location>
</feature>
<evidence type="ECO:0000256" key="2">
    <source>
        <dbReference type="ARBA" id="ARBA00022643"/>
    </source>
</evidence>
<feature type="compositionally biased region" description="Low complexity" evidence="4">
    <location>
        <begin position="950"/>
        <end position="965"/>
    </location>
</feature>
<dbReference type="Pfam" id="PF13426">
    <property type="entry name" value="PAS_9"/>
    <property type="match status" value="1"/>
</dbReference>
<protein>
    <recommendedName>
        <fullName evidence="5">PAS domain-containing protein</fullName>
    </recommendedName>
</protein>
<sequence length="1002" mass="108748">MPFSYIQDTPDALDDTASNASFSSSARDGTNTRDIFSTSVHFQMPQLMLGPTLALGGGAEVLPTGLLPTTDAFTASWSATSAVASLASTSFPPQISPPAYPLASTYETSCKSASDYGFLPAIAPTQALLTPSPRGLPVYSTSGFDLLSILARVASRPNPKIVLGPVDMSCAFIVTDVRRFDNPVVYASPTFYRLTGYTEDEVLGRNCRFLQNPDGQVNKGDDRTDTSPEAVSLLWNSVNANKECQTSLINYRKGGAAFVNLVTIIPVPGGVNNTPEEADDYIYHVGFQVDLTEQPNAILNRLRDGTYILDYSNQGHPGAGLATRDWRTNSALMSGASKELRAMLTDPAFTTSIPLALGTTSLSPATLANSTSERTPSDPYDGNKLLHLLLLQMVPGDFVHVVSLKGAFLYVAPSVKNVLGYEPEELVGKYVSEFCHPADVVPLMRELKESSTAANAAATAATLASTSIIGSNSTSSDLPTSSSTGSHSSNQNASGMAKVVDLLFRMKAKSANGSGYVWLESRGRLHIEPGKGRKAIILSGRLRRMPMLDWGLVTRNISPSLPSPATADPVVSSTSTTREGEVGTAENTDFWGLLSRHGTFLFVGSAIRYVLGWGAGEVIGRPIVDLVPSSPSTQTSQPQSITESQLQKQALEQTLLSVQNDLRYETQVVDCEMGKKDGGQVSVRVLFFRPSAIQDSSSSSNALSGSWAELNNSCGPIVCHVRVASPLSSQQPQMGSRSRKSTEDVFAEIEPTKDTSWQYELQQLKYANQRLVEEVREFEEELGIEPRYGDLSPSASGSSMNGSDDGGNRSVSSGHAGREESRRESAGKGEPVALLHRYDIDFPPSSSTGISSDFPFDNPLSGWSRQSQSQQQMQIHAQRQSHMPVSMSMPLSNTQSQPHMQQMPYHMSQSHPRPLSRPPSSHQHQHARTYTQLPRLSSRHVSQPQSHYPHSQYQHGGYSHQQHYSPPHPQSQVEEQDRRRVQTHSYSSLPLKRPWDSTSDGG</sequence>
<keyword evidence="7" id="KW-1185">Reference proteome</keyword>
<dbReference type="NCBIfam" id="TIGR00229">
    <property type="entry name" value="sensory_box"/>
    <property type="match status" value="1"/>
</dbReference>
<feature type="compositionally biased region" description="Polar residues" evidence="4">
    <location>
        <begin position="928"/>
        <end position="949"/>
    </location>
</feature>
<feature type="domain" description="PAS" evidence="5">
    <location>
        <begin position="181"/>
        <end position="206"/>
    </location>
</feature>
<keyword evidence="2" id="KW-0288">FMN</keyword>
<dbReference type="PANTHER" id="PTHR47429">
    <property type="entry name" value="PROTEIN TWIN LOV 1"/>
    <property type="match status" value="1"/>
</dbReference>
<dbReference type="PANTHER" id="PTHR47429:SF7">
    <property type="entry name" value="GATA-FACTOR"/>
    <property type="match status" value="1"/>
</dbReference>
<keyword evidence="1" id="KW-0285">Flavoprotein</keyword>
<feature type="compositionally biased region" description="Low complexity" evidence="4">
    <location>
        <begin position="864"/>
        <end position="882"/>
    </location>
</feature>
<organism evidence="6 7">
    <name type="scientific">Somion occarium</name>
    <dbReference type="NCBI Taxonomy" id="3059160"/>
    <lineage>
        <taxon>Eukaryota</taxon>
        <taxon>Fungi</taxon>
        <taxon>Dikarya</taxon>
        <taxon>Basidiomycota</taxon>
        <taxon>Agaricomycotina</taxon>
        <taxon>Agaricomycetes</taxon>
        <taxon>Polyporales</taxon>
        <taxon>Cerrenaceae</taxon>
        <taxon>Somion</taxon>
    </lineage>
</organism>
<evidence type="ECO:0000259" key="5">
    <source>
        <dbReference type="PROSITE" id="PS50112"/>
    </source>
</evidence>
<feature type="region of interest" description="Disordered" evidence="4">
    <location>
        <begin position="471"/>
        <end position="492"/>
    </location>
</feature>
<feature type="region of interest" description="Disordered" evidence="4">
    <location>
        <begin position="563"/>
        <end position="582"/>
    </location>
</feature>
<name>A0ABP1CYW4_9APHY</name>
<evidence type="ECO:0000256" key="1">
    <source>
        <dbReference type="ARBA" id="ARBA00022630"/>
    </source>
</evidence>
<dbReference type="InterPro" id="IPR013655">
    <property type="entry name" value="PAS_fold_3"/>
</dbReference>
<feature type="domain" description="PAS" evidence="5">
    <location>
        <begin position="397"/>
        <end position="454"/>
    </location>
</feature>
<keyword evidence="3" id="KW-0157">Chromophore</keyword>
<proteinExistence type="predicted"/>
<evidence type="ECO:0000313" key="6">
    <source>
        <dbReference type="EMBL" id="CAL1699839.1"/>
    </source>
</evidence>
<evidence type="ECO:0000256" key="3">
    <source>
        <dbReference type="ARBA" id="ARBA00022991"/>
    </source>
</evidence>
<feature type="region of interest" description="Disordered" evidence="4">
    <location>
        <begin position="1"/>
        <end position="29"/>
    </location>
</feature>
<feature type="compositionally biased region" description="Low complexity" evidence="4">
    <location>
        <begin position="792"/>
        <end position="803"/>
    </location>
</feature>
<feature type="compositionally biased region" description="Polar residues" evidence="4">
    <location>
        <begin position="889"/>
        <end position="900"/>
    </location>
</feature>
<feature type="region of interest" description="Disordered" evidence="4">
    <location>
        <begin position="784"/>
        <end position="831"/>
    </location>
</feature>
<dbReference type="Proteomes" id="UP001497453">
    <property type="component" value="Chromosome 11"/>
</dbReference>
<feature type="compositionally biased region" description="Low complexity" evidence="4">
    <location>
        <begin position="908"/>
        <end position="922"/>
    </location>
</feature>
<dbReference type="CDD" id="cd00130">
    <property type="entry name" value="PAS"/>
    <property type="match status" value="2"/>
</dbReference>
<gene>
    <name evidence="6" type="ORF">GFSPODELE1_LOCUS2865</name>
</gene>
<accession>A0ABP1CYW4</accession>
<dbReference type="Pfam" id="PF08447">
    <property type="entry name" value="PAS_3"/>
    <property type="match status" value="1"/>
</dbReference>